<accession>A0A4U8UYJ3</accession>
<protein>
    <submittedName>
        <fullName evidence="2">Uncharacterized protein</fullName>
    </submittedName>
</protein>
<keyword evidence="3" id="KW-1185">Reference proteome</keyword>
<dbReference type="EMBL" id="AZBU02000001">
    <property type="protein sequence ID" value="TMS38606.1"/>
    <property type="molecule type" value="Genomic_DNA"/>
</dbReference>
<name>A0A4U8UYJ3_STECR</name>
<organism evidence="2 3">
    <name type="scientific">Steinernema carpocapsae</name>
    <name type="common">Entomopathogenic nematode</name>
    <dbReference type="NCBI Taxonomy" id="34508"/>
    <lineage>
        <taxon>Eukaryota</taxon>
        <taxon>Metazoa</taxon>
        <taxon>Ecdysozoa</taxon>
        <taxon>Nematoda</taxon>
        <taxon>Chromadorea</taxon>
        <taxon>Rhabditida</taxon>
        <taxon>Tylenchina</taxon>
        <taxon>Panagrolaimomorpha</taxon>
        <taxon>Strongyloidoidea</taxon>
        <taxon>Steinernematidae</taxon>
        <taxon>Steinernema</taxon>
    </lineage>
</organism>
<reference evidence="2 3" key="2">
    <citation type="journal article" date="2019" name="G3 (Bethesda)">
        <title>Hybrid Assembly of the Genome of the Entomopathogenic Nematode Steinernema carpocapsae Identifies the X-Chromosome.</title>
        <authorList>
            <person name="Serra L."/>
            <person name="Macchietto M."/>
            <person name="Macias-Munoz A."/>
            <person name="McGill C.J."/>
            <person name="Rodriguez I.M."/>
            <person name="Rodriguez B."/>
            <person name="Murad R."/>
            <person name="Mortazavi A."/>
        </authorList>
    </citation>
    <scope>NUCLEOTIDE SEQUENCE [LARGE SCALE GENOMIC DNA]</scope>
    <source>
        <strain evidence="2 3">ALL</strain>
    </source>
</reference>
<gene>
    <name evidence="2" type="ORF">L596_005296</name>
</gene>
<proteinExistence type="predicted"/>
<comment type="caution">
    <text evidence="2">The sequence shown here is derived from an EMBL/GenBank/DDBJ whole genome shotgun (WGS) entry which is preliminary data.</text>
</comment>
<sequence length="96" mass="10839">MHHFRQSATNKFASAEALTSIIIDLHKKVCNKTAITSDRLVLQDSALPSSEARTPKVYLYKSENASAAFVHRAPRCSSHRQNETKQNRVERPENGF</sequence>
<feature type="region of interest" description="Disordered" evidence="1">
    <location>
        <begin position="71"/>
        <end position="96"/>
    </location>
</feature>
<evidence type="ECO:0000313" key="3">
    <source>
        <dbReference type="Proteomes" id="UP000298663"/>
    </source>
</evidence>
<feature type="compositionally biased region" description="Basic and acidic residues" evidence="1">
    <location>
        <begin position="80"/>
        <end position="96"/>
    </location>
</feature>
<evidence type="ECO:0000256" key="1">
    <source>
        <dbReference type="SAM" id="MobiDB-lite"/>
    </source>
</evidence>
<dbReference type="AlphaFoldDB" id="A0A4U8UYJ3"/>
<dbReference type="Proteomes" id="UP000298663">
    <property type="component" value="Unassembled WGS sequence"/>
</dbReference>
<evidence type="ECO:0000313" key="2">
    <source>
        <dbReference type="EMBL" id="TMS38606.1"/>
    </source>
</evidence>
<reference evidence="2 3" key="1">
    <citation type="journal article" date="2015" name="Genome Biol.">
        <title>Comparative genomics of Steinernema reveals deeply conserved gene regulatory networks.</title>
        <authorList>
            <person name="Dillman A.R."/>
            <person name="Macchietto M."/>
            <person name="Porter C.F."/>
            <person name="Rogers A."/>
            <person name="Williams B."/>
            <person name="Antoshechkin I."/>
            <person name="Lee M.M."/>
            <person name="Goodwin Z."/>
            <person name="Lu X."/>
            <person name="Lewis E.E."/>
            <person name="Goodrich-Blair H."/>
            <person name="Stock S.P."/>
            <person name="Adams B.J."/>
            <person name="Sternberg P.W."/>
            <person name="Mortazavi A."/>
        </authorList>
    </citation>
    <scope>NUCLEOTIDE SEQUENCE [LARGE SCALE GENOMIC DNA]</scope>
    <source>
        <strain evidence="2 3">ALL</strain>
    </source>
</reference>